<evidence type="ECO:0000313" key="2">
    <source>
        <dbReference type="EMBL" id="AUB84717.1"/>
    </source>
</evidence>
<dbReference type="EMBL" id="CP020370">
    <property type="protein sequence ID" value="AUB84717.1"/>
    <property type="molecule type" value="Genomic_DNA"/>
</dbReference>
<gene>
    <name evidence="2" type="ORF">THSYN_10255</name>
</gene>
<evidence type="ECO:0000313" key="3">
    <source>
        <dbReference type="Proteomes" id="UP000232638"/>
    </source>
</evidence>
<keyword evidence="1" id="KW-0812">Transmembrane</keyword>
<dbReference type="NCBIfam" id="NF041730">
    <property type="entry name" value="XrtH_assoc"/>
    <property type="match status" value="1"/>
</dbReference>
<reference evidence="2 3" key="1">
    <citation type="submission" date="2017-03" db="EMBL/GenBank/DDBJ databases">
        <title>Complete genome sequence of Candidatus 'Thiodictyon syntrophicum' sp. nov. strain Cad16T, a photolithoautotroph purple sulfur bacterium isolated from an alpine meromictic lake.</title>
        <authorList>
            <person name="Luedin S.M."/>
            <person name="Pothier J.F."/>
            <person name="Danza F."/>
            <person name="Storelli N."/>
            <person name="Wittwer M."/>
            <person name="Tonolla M."/>
        </authorList>
    </citation>
    <scope>NUCLEOTIDE SEQUENCE [LARGE SCALE GENOMIC DNA]</scope>
    <source>
        <strain evidence="2 3">Cad16T</strain>
    </source>
</reference>
<dbReference type="AlphaFoldDB" id="A0A2K8UGQ8"/>
<organism evidence="2 3">
    <name type="scientific">Candidatus Thiodictyon syntrophicum</name>
    <dbReference type="NCBI Taxonomy" id="1166950"/>
    <lineage>
        <taxon>Bacteria</taxon>
        <taxon>Pseudomonadati</taxon>
        <taxon>Pseudomonadota</taxon>
        <taxon>Gammaproteobacteria</taxon>
        <taxon>Chromatiales</taxon>
        <taxon>Chromatiaceae</taxon>
        <taxon>Thiodictyon</taxon>
    </lineage>
</organism>
<accession>A0A2K8UGQ8</accession>
<dbReference type="InterPro" id="IPR049823">
    <property type="entry name" value="XrtH_assoc"/>
</dbReference>
<dbReference type="KEGG" id="tsy:THSYN_10255"/>
<proteinExistence type="predicted"/>
<keyword evidence="1" id="KW-0472">Membrane</keyword>
<protein>
    <submittedName>
        <fullName evidence="2">Uncharacterized protein</fullName>
    </submittedName>
</protein>
<feature type="transmembrane region" description="Helical" evidence="1">
    <location>
        <begin position="12"/>
        <end position="34"/>
    </location>
</feature>
<sequence>MFWLPVCFAGWYYFSILFTIPLAALVDALMTWSFPNLVEQVAQQGNALTVVTAVPAQTTVKGVARMGTLVFEVNPLKYGYCVPLYTALLLATPASEAAKVIGWLVAMLLLTAVQVFGIATEILKTLAFQLTPEAQALLGFTNLGYEGLALAYQFGFLILPPAVPIVLWFAQFRPAVSGLLDRKSHPGVEQGPSIDG</sequence>
<name>A0A2K8UGQ8_9GAMM</name>
<feature type="transmembrane region" description="Helical" evidence="1">
    <location>
        <begin position="100"/>
        <end position="119"/>
    </location>
</feature>
<dbReference type="Proteomes" id="UP000232638">
    <property type="component" value="Chromosome"/>
</dbReference>
<keyword evidence="1" id="KW-1133">Transmembrane helix</keyword>
<evidence type="ECO:0000256" key="1">
    <source>
        <dbReference type="SAM" id="Phobius"/>
    </source>
</evidence>
<keyword evidence="3" id="KW-1185">Reference proteome</keyword>
<feature type="transmembrane region" description="Helical" evidence="1">
    <location>
        <begin position="150"/>
        <end position="170"/>
    </location>
</feature>